<dbReference type="GeneID" id="81625963"/>
<organism evidence="7 8">
    <name type="scientific">Penicillium diatomitis</name>
    <dbReference type="NCBI Taxonomy" id="2819901"/>
    <lineage>
        <taxon>Eukaryota</taxon>
        <taxon>Fungi</taxon>
        <taxon>Dikarya</taxon>
        <taxon>Ascomycota</taxon>
        <taxon>Pezizomycotina</taxon>
        <taxon>Eurotiomycetes</taxon>
        <taxon>Eurotiomycetidae</taxon>
        <taxon>Eurotiales</taxon>
        <taxon>Aspergillaceae</taxon>
        <taxon>Penicillium</taxon>
    </lineage>
</organism>
<reference evidence="7" key="1">
    <citation type="submission" date="2022-12" db="EMBL/GenBank/DDBJ databases">
        <authorList>
            <person name="Petersen C."/>
        </authorList>
    </citation>
    <scope>NUCLEOTIDE SEQUENCE</scope>
    <source>
        <strain evidence="7">IBT 30728</strain>
    </source>
</reference>
<dbReference type="AlphaFoldDB" id="A0A9X0BSQ3"/>
<dbReference type="Pfam" id="PF05871">
    <property type="entry name" value="ESCRT-II"/>
    <property type="match status" value="1"/>
</dbReference>
<dbReference type="Proteomes" id="UP001148312">
    <property type="component" value="Unassembled WGS sequence"/>
</dbReference>
<keyword evidence="4" id="KW-0813">Transport</keyword>
<dbReference type="InterPro" id="IPR036390">
    <property type="entry name" value="WH_DNA-bd_sf"/>
</dbReference>
<evidence type="ECO:0000256" key="5">
    <source>
        <dbReference type="ARBA" id="ARBA00022490"/>
    </source>
</evidence>
<evidence type="ECO:0000256" key="1">
    <source>
        <dbReference type="ARBA" id="ARBA00004496"/>
    </source>
</evidence>
<comment type="subcellular location">
    <subcellularLocation>
        <location evidence="1">Cytoplasm</location>
    </subcellularLocation>
</comment>
<evidence type="ECO:0000256" key="3">
    <source>
        <dbReference type="ARBA" id="ARBA00017934"/>
    </source>
</evidence>
<dbReference type="PANTHER" id="PTHR13149:SF0">
    <property type="entry name" value="VACUOLAR PROTEIN-SORTING-ASSOCIATED PROTEIN 25"/>
    <property type="match status" value="1"/>
</dbReference>
<gene>
    <name evidence="7" type="ORF">N7539_006112</name>
</gene>
<comment type="caution">
    <text evidence="7">The sequence shown here is derived from an EMBL/GenBank/DDBJ whole genome shotgun (WGS) entry which is preliminary data.</text>
</comment>
<proteinExistence type="inferred from homology"/>
<dbReference type="SUPFAM" id="SSF46785">
    <property type="entry name" value="Winged helix' DNA-binding domain"/>
    <property type="match status" value="3"/>
</dbReference>
<keyword evidence="5" id="KW-0963">Cytoplasm</keyword>
<evidence type="ECO:0000256" key="2">
    <source>
        <dbReference type="ARBA" id="ARBA00009674"/>
    </source>
</evidence>
<sequence length="226" mass="25372">MSASTAATAAPASSTSFVFPSTYNFPAFFTPQPNSTTRQSQLRKWSSLIQSWCRHHRIYRLSIIEAIDSPLFHNATLRKRLDLAEARTIVDWMAKKEEEGGGGQRAEWIEGPSANSGAKSKNLAWIWWRRPDEWADVLVDWIDATGQRGVVLTVFELVQGEATVSQGRCSVLRFDYVFTQICQANSRGLEFHGMDHDVMMKALNVLVKRGKASVFGNEGEEGVKIF</sequence>
<dbReference type="FunFam" id="1.10.10.570:FF:000003">
    <property type="entry name" value="Vacuolar protein-sorting-associated protein 25"/>
    <property type="match status" value="1"/>
</dbReference>
<dbReference type="RefSeq" id="XP_056788638.1">
    <property type="nucleotide sequence ID" value="XM_056935714.1"/>
</dbReference>
<dbReference type="InterPro" id="IPR008570">
    <property type="entry name" value="ESCRT-II_cplx_Vps25-sub"/>
</dbReference>
<dbReference type="GO" id="GO:0000814">
    <property type="term" value="C:ESCRT II complex"/>
    <property type="evidence" value="ECO:0007669"/>
    <property type="project" value="InterPro"/>
</dbReference>
<dbReference type="GO" id="GO:0042803">
    <property type="term" value="F:protein homodimerization activity"/>
    <property type="evidence" value="ECO:0007669"/>
    <property type="project" value="TreeGrafter"/>
</dbReference>
<keyword evidence="8" id="KW-1185">Reference proteome</keyword>
<dbReference type="Gene3D" id="1.10.10.10">
    <property type="entry name" value="Winged helix-like DNA-binding domain superfamily/Winged helix DNA-binding domain"/>
    <property type="match status" value="1"/>
</dbReference>
<evidence type="ECO:0000256" key="4">
    <source>
        <dbReference type="ARBA" id="ARBA00022448"/>
    </source>
</evidence>
<dbReference type="EMBL" id="JAPWDQ010000008">
    <property type="protein sequence ID" value="KAJ5482666.1"/>
    <property type="molecule type" value="Genomic_DNA"/>
</dbReference>
<comment type="similarity">
    <text evidence="2">Belongs to the VPS25 family.</text>
</comment>
<accession>A0A9X0BSQ3</accession>
<dbReference type="InterPro" id="IPR014041">
    <property type="entry name" value="ESCRT-II_cplx_Vps25-sub_N"/>
</dbReference>
<protein>
    <recommendedName>
        <fullName evidence="3">Vacuolar protein-sorting-associated protein 25</fullName>
    </recommendedName>
</protein>
<evidence type="ECO:0000256" key="6">
    <source>
        <dbReference type="ARBA" id="ARBA00022927"/>
    </source>
</evidence>
<name>A0A9X0BSQ3_9EURO</name>
<evidence type="ECO:0000313" key="8">
    <source>
        <dbReference type="Proteomes" id="UP001148312"/>
    </source>
</evidence>
<dbReference type="GO" id="GO:0043328">
    <property type="term" value="P:protein transport to vacuole involved in ubiquitin-dependent protein catabolic process via the multivesicular body sorting pathway"/>
    <property type="evidence" value="ECO:0007669"/>
    <property type="project" value="TreeGrafter"/>
</dbReference>
<dbReference type="InterPro" id="IPR036388">
    <property type="entry name" value="WH-like_DNA-bd_sf"/>
</dbReference>
<dbReference type="PANTHER" id="PTHR13149">
    <property type="entry name" value="VACUOLAR PROTEIN SORTING-ASSOCIATED PROTEIN VPS25"/>
    <property type="match status" value="1"/>
</dbReference>
<reference evidence="7" key="2">
    <citation type="journal article" date="2023" name="IMA Fungus">
        <title>Comparative genomic study of the Penicillium genus elucidates a diverse pangenome and 15 lateral gene transfer events.</title>
        <authorList>
            <person name="Petersen C."/>
            <person name="Sorensen T."/>
            <person name="Nielsen M.R."/>
            <person name="Sondergaard T.E."/>
            <person name="Sorensen J.L."/>
            <person name="Fitzpatrick D.A."/>
            <person name="Frisvad J.C."/>
            <person name="Nielsen K.L."/>
        </authorList>
    </citation>
    <scope>NUCLEOTIDE SEQUENCE</scope>
    <source>
        <strain evidence="7">IBT 30728</strain>
    </source>
</reference>
<dbReference type="Gene3D" id="1.10.10.570">
    <property type="entry name" value="Winged helix' DNA-binding domain. Chain C. Domain 1"/>
    <property type="match status" value="1"/>
</dbReference>
<evidence type="ECO:0000313" key="7">
    <source>
        <dbReference type="EMBL" id="KAJ5482666.1"/>
    </source>
</evidence>
<dbReference type="GO" id="GO:0005198">
    <property type="term" value="F:structural molecule activity"/>
    <property type="evidence" value="ECO:0007669"/>
    <property type="project" value="TreeGrafter"/>
</dbReference>
<keyword evidence="6" id="KW-0653">Protein transport</keyword>